<keyword evidence="4" id="KW-0472">Membrane</keyword>
<dbReference type="SUPFAM" id="SSF69593">
    <property type="entry name" value="Glycerol-3-phosphate (1)-acyltransferase"/>
    <property type="match status" value="1"/>
</dbReference>
<comment type="caution">
    <text evidence="6">The sequence shown here is derived from an EMBL/GenBank/DDBJ whole genome shotgun (WGS) entry which is preliminary data.</text>
</comment>
<reference evidence="6 7" key="1">
    <citation type="submission" date="2022-11" db="EMBL/GenBank/DDBJ databases">
        <title>Spartinivicinus poritis sp. nov., isolated from scleractinian coral Porites lutea.</title>
        <authorList>
            <person name="Zhang G."/>
            <person name="Cai L."/>
            <person name="Wei Q."/>
        </authorList>
    </citation>
    <scope>NUCLEOTIDE SEQUENCE [LARGE SCALE GENOMIC DNA]</scope>
    <source>
        <strain evidence="6 7">A2-2</strain>
    </source>
</reference>
<protein>
    <submittedName>
        <fullName evidence="6">Lysophospholipid acyltransferase family protein</fullName>
    </submittedName>
</protein>
<feature type="transmembrane region" description="Helical" evidence="4">
    <location>
        <begin position="6"/>
        <end position="39"/>
    </location>
</feature>
<dbReference type="PANTHER" id="PTHR10434:SF66">
    <property type="entry name" value="PHOSPHOLIPID_GLYCEROL ACYLTRANSFERASE DOMAIN-CONTAINING PROTEIN"/>
    <property type="match status" value="1"/>
</dbReference>
<dbReference type="RefSeq" id="WP_274686738.1">
    <property type="nucleotide sequence ID" value="NZ_JAPMOU010000001.1"/>
</dbReference>
<feature type="domain" description="Phospholipid/glycerol acyltransferase" evidence="5">
    <location>
        <begin position="86"/>
        <end position="194"/>
    </location>
</feature>
<dbReference type="SMART" id="SM00563">
    <property type="entry name" value="PlsC"/>
    <property type="match status" value="1"/>
</dbReference>
<evidence type="ECO:0000256" key="2">
    <source>
        <dbReference type="ARBA" id="ARBA00022679"/>
    </source>
</evidence>
<accession>A0ABT5U4G7</accession>
<proteinExistence type="predicted"/>
<keyword evidence="3 6" id="KW-0012">Acyltransferase</keyword>
<dbReference type="InterPro" id="IPR002123">
    <property type="entry name" value="Plipid/glycerol_acylTrfase"/>
</dbReference>
<dbReference type="EMBL" id="JAPMOU010000001">
    <property type="protein sequence ID" value="MDE1460363.1"/>
    <property type="molecule type" value="Genomic_DNA"/>
</dbReference>
<keyword evidence="4" id="KW-0812">Transmembrane</keyword>
<evidence type="ECO:0000313" key="6">
    <source>
        <dbReference type="EMBL" id="MDE1460363.1"/>
    </source>
</evidence>
<dbReference type="Pfam" id="PF01553">
    <property type="entry name" value="Acyltransferase"/>
    <property type="match status" value="1"/>
</dbReference>
<organism evidence="6 7">
    <name type="scientific">Spartinivicinus poritis</name>
    <dbReference type="NCBI Taxonomy" id="2994640"/>
    <lineage>
        <taxon>Bacteria</taxon>
        <taxon>Pseudomonadati</taxon>
        <taxon>Pseudomonadota</taxon>
        <taxon>Gammaproteobacteria</taxon>
        <taxon>Oceanospirillales</taxon>
        <taxon>Zooshikellaceae</taxon>
        <taxon>Spartinivicinus</taxon>
    </lineage>
</organism>
<evidence type="ECO:0000259" key="5">
    <source>
        <dbReference type="SMART" id="SM00563"/>
    </source>
</evidence>
<gene>
    <name evidence="6" type="ORF">ORQ98_00150</name>
</gene>
<evidence type="ECO:0000256" key="4">
    <source>
        <dbReference type="SAM" id="Phobius"/>
    </source>
</evidence>
<dbReference type="PANTHER" id="PTHR10434">
    <property type="entry name" value="1-ACYL-SN-GLYCEROL-3-PHOSPHATE ACYLTRANSFERASE"/>
    <property type="match status" value="1"/>
</dbReference>
<evidence type="ECO:0000256" key="3">
    <source>
        <dbReference type="ARBA" id="ARBA00023315"/>
    </source>
</evidence>
<dbReference type="CDD" id="cd07989">
    <property type="entry name" value="LPLAT_AGPAT-like"/>
    <property type="match status" value="1"/>
</dbReference>
<evidence type="ECO:0000256" key="1">
    <source>
        <dbReference type="ARBA" id="ARBA00005189"/>
    </source>
</evidence>
<evidence type="ECO:0000313" key="7">
    <source>
        <dbReference type="Proteomes" id="UP001528823"/>
    </source>
</evidence>
<keyword evidence="2" id="KW-0808">Transferase</keyword>
<keyword evidence="4" id="KW-1133">Transmembrane helix</keyword>
<sequence length="250" mass="28667">MKKLYLIWRVLATGFSFLLFGLGGFLLALLIFPLINLIWRDRWQRRYRSQQLISLSFRFYLKLLDHLGVMSYEIKGLETLRTDRGRVIIANHPSLLDVVLLIAALPQVDCVVKQALWRNPLLKGVVKAAGYISNQDPEILISQCRASLNQGGCLILFPEGTRTTPGQTIRFQRGAANIALRAQADIRLVEINCQPTTLTKQEKWYQVADRKVTFLVEVKHLVEIKPFLADADELPRATRQLTRYLESQYT</sequence>
<dbReference type="Proteomes" id="UP001528823">
    <property type="component" value="Unassembled WGS sequence"/>
</dbReference>
<comment type="pathway">
    <text evidence="1">Lipid metabolism.</text>
</comment>
<keyword evidence="7" id="KW-1185">Reference proteome</keyword>
<name>A0ABT5U4G7_9GAMM</name>
<dbReference type="GO" id="GO:0016746">
    <property type="term" value="F:acyltransferase activity"/>
    <property type="evidence" value="ECO:0007669"/>
    <property type="project" value="UniProtKB-KW"/>
</dbReference>